<evidence type="ECO:0000256" key="3">
    <source>
        <dbReference type="ARBA" id="ARBA00005179"/>
    </source>
</evidence>
<dbReference type="CDD" id="cd11065">
    <property type="entry name" value="CYP64-like"/>
    <property type="match status" value="1"/>
</dbReference>
<feature type="binding site" description="axial binding residue" evidence="13">
    <location>
        <position position="431"/>
    </location>
    <ligand>
        <name>heme</name>
        <dbReference type="ChEBI" id="CHEBI:30413"/>
    </ligand>
    <ligandPart>
        <name>Fe</name>
        <dbReference type="ChEBI" id="CHEBI:18248"/>
    </ligandPart>
</feature>
<dbReference type="Gene3D" id="1.10.630.10">
    <property type="entry name" value="Cytochrome P450"/>
    <property type="match status" value="1"/>
</dbReference>
<keyword evidence="11 14" id="KW-0503">Monooxygenase</keyword>
<feature type="transmembrane region" description="Helical" evidence="15">
    <location>
        <begin position="6"/>
        <end position="25"/>
    </location>
</feature>
<dbReference type="GO" id="GO:0016020">
    <property type="term" value="C:membrane"/>
    <property type="evidence" value="ECO:0007669"/>
    <property type="project" value="UniProtKB-SubCell"/>
</dbReference>
<sequence length="514" mass="58252">MLELAIDVWLILLASAVFVLVRHHVRRRDMPPGPRGLPFIGNKHQVPSIKPWRKFAEWNRQYGPVVSLHLGSTPVIVLGTAQAAWDLLEKRSEIYSSRPRFVVAGEILSDNMRGLMLPYGEGWRRWRKVLHSGFHSRRADTYNEIQSLESIVLLHDLLNDPAHFECHLQRYSASVATFVAYGRRVKSVDEWIVKENMAAMDYLTSVNIPGKYLVESWPWLLKLPRSLQWFRREPEEHRQRDIALLTHLLGDVKKRMADGTAPECLTSQTVANQSKNGLSDLDIAYTVSSPFGAGIETTAGTLCVFFLAMLHFPEAMRKAQAELDAVVGADRLPGYEDREHLPYLKAVINETLRWRPIAVLGGTPHAVTADDQYNGMFIPRGSTVFANLAGIMQDPVMFPSPDEFRPERFLESDDPRMKDFDLPFGFGRRICVGMHLAHNSLFIAVARLLWAFDILPALDAAGKPVLPDPWNFTNGFNSKPISFECRVKARSAGVGGRIEKEWESATERLEKWNC</sequence>
<keyword evidence="10 13" id="KW-0408">Iron</keyword>
<evidence type="ECO:0000256" key="14">
    <source>
        <dbReference type="RuleBase" id="RU000461"/>
    </source>
</evidence>
<comment type="similarity">
    <text evidence="4 14">Belongs to the cytochrome P450 family.</text>
</comment>
<dbReference type="InterPro" id="IPR017972">
    <property type="entry name" value="Cyt_P450_CS"/>
</dbReference>
<dbReference type="PANTHER" id="PTHR46300">
    <property type="entry name" value="P450, PUTATIVE (EUROFUNG)-RELATED-RELATED"/>
    <property type="match status" value="1"/>
</dbReference>
<dbReference type="GO" id="GO:0004497">
    <property type="term" value="F:monooxygenase activity"/>
    <property type="evidence" value="ECO:0007669"/>
    <property type="project" value="UniProtKB-KW"/>
</dbReference>
<gene>
    <name evidence="16" type="primary">CYP5065B9</name>
</gene>
<keyword evidence="5 13" id="KW-0349">Heme</keyword>
<evidence type="ECO:0000256" key="5">
    <source>
        <dbReference type="ARBA" id="ARBA00022617"/>
    </source>
</evidence>
<dbReference type="PANTHER" id="PTHR46300:SF4">
    <property type="entry name" value="CYTOCHROME P450 98A3"/>
    <property type="match status" value="1"/>
</dbReference>
<proteinExistence type="evidence at transcript level"/>
<organism evidence="16">
    <name type="scientific">Trametes versicolor</name>
    <name type="common">White-rot fungus</name>
    <name type="synonym">Coriolus versicolor</name>
    <dbReference type="NCBI Taxonomy" id="5325"/>
    <lineage>
        <taxon>Eukaryota</taxon>
        <taxon>Fungi</taxon>
        <taxon>Dikarya</taxon>
        <taxon>Basidiomycota</taxon>
        <taxon>Agaricomycotina</taxon>
        <taxon>Agaricomycetes</taxon>
        <taxon>Polyporales</taxon>
        <taxon>Polyporaceae</taxon>
        <taxon>Trametes</taxon>
    </lineage>
</organism>
<evidence type="ECO:0000256" key="11">
    <source>
        <dbReference type="ARBA" id="ARBA00023033"/>
    </source>
</evidence>
<dbReference type="Pfam" id="PF00067">
    <property type="entry name" value="p450"/>
    <property type="match status" value="1"/>
</dbReference>
<dbReference type="SUPFAM" id="SSF48264">
    <property type="entry name" value="Cytochrome P450"/>
    <property type="match status" value="1"/>
</dbReference>
<evidence type="ECO:0000256" key="8">
    <source>
        <dbReference type="ARBA" id="ARBA00022989"/>
    </source>
</evidence>
<dbReference type="EMBL" id="LC761699">
    <property type="protein sequence ID" value="BED42944.1"/>
    <property type="molecule type" value="mRNA"/>
</dbReference>
<dbReference type="InterPro" id="IPR002401">
    <property type="entry name" value="Cyt_P450_E_grp-I"/>
</dbReference>
<protein>
    <submittedName>
        <fullName evidence="16">Cytochrome P450 monooxygenase</fullName>
    </submittedName>
</protein>
<evidence type="ECO:0000256" key="6">
    <source>
        <dbReference type="ARBA" id="ARBA00022692"/>
    </source>
</evidence>
<evidence type="ECO:0000256" key="2">
    <source>
        <dbReference type="ARBA" id="ARBA00004370"/>
    </source>
</evidence>
<accession>A0AA86M7G2</accession>
<evidence type="ECO:0000256" key="15">
    <source>
        <dbReference type="SAM" id="Phobius"/>
    </source>
</evidence>
<evidence type="ECO:0000256" key="4">
    <source>
        <dbReference type="ARBA" id="ARBA00010617"/>
    </source>
</evidence>
<comment type="cofactor">
    <cofactor evidence="1 13">
        <name>heme</name>
        <dbReference type="ChEBI" id="CHEBI:30413"/>
    </cofactor>
</comment>
<evidence type="ECO:0000256" key="9">
    <source>
        <dbReference type="ARBA" id="ARBA00023002"/>
    </source>
</evidence>
<dbReference type="PROSITE" id="PS00086">
    <property type="entry name" value="CYTOCHROME_P450"/>
    <property type="match status" value="1"/>
</dbReference>
<dbReference type="PRINTS" id="PR00463">
    <property type="entry name" value="EP450I"/>
</dbReference>
<name>A0AA86M7G2_TRAVE</name>
<evidence type="ECO:0000256" key="1">
    <source>
        <dbReference type="ARBA" id="ARBA00001971"/>
    </source>
</evidence>
<comment type="subcellular location">
    <subcellularLocation>
        <location evidence="2">Membrane</location>
    </subcellularLocation>
</comment>
<evidence type="ECO:0000256" key="10">
    <source>
        <dbReference type="ARBA" id="ARBA00023004"/>
    </source>
</evidence>
<dbReference type="InterPro" id="IPR001128">
    <property type="entry name" value="Cyt_P450"/>
</dbReference>
<dbReference type="AlphaFoldDB" id="A0AA86M7G2"/>
<dbReference type="GO" id="GO:0020037">
    <property type="term" value="F:heme binding"/>
    <property type="evidence" value="ECO:0007669"/>
    <property type="project" value="InterPro"/>
</dbReference>
<evidence type="ECO:0000256" key="13">
    <source>
        <dbReference type="PIRSR" id="PIRSR602401-1"/>
    </source>
</evidence>
<keyword evidence="8 15" id="KW-1133">Transmembrane helix</keyword>
<evidence type="ECO:0000256" key="7">
    <source>
        <dbReference type="ARBA" id="ARBA00022723"/>
    </source>
</evidence>
<dbReference type="GO" id="GO:0016705">
    <property type="term" value="F:oxidoreductase activity, acting on paired donors, with incorporation or reduction of molecular oxygen"/>
    <property type="evidence" value="ECO:0007669"/>
    <property type="project" value="InterPro"/>
</dbReference>
<evidence type="ECO:0000313" key="16">
    <source>
        <dbReference type="EMBL" id="BED42944.1"/>
    </source>
</evidence>
<dbReference type="PRINTS" id="PR00385">
    <property type="entry name" value="P450"/>
</dbReference>
<keyword evidence="12 15" id="KW-0472">Membrane</keyword>
<dbReference type="InterPro" id="IPR050364">
    <property type="entry name" value="Cytochrome_P450_fung"/>
</dbReference>
<keyword evidence="6 15" id="KW-0812">Transmembrane</keyword>
<dbReference type="GO" id="GO:0005506">
    <property type="term" value="F:iron ion binding"/>
    <property type="evidence" value="ECO:0007669"/>
    <property type="project" value="InterPro"/>
</dbReference>
<reference evidence="16" key="1">
    <citation type="submission" date="2023-03" db="EMBL/GenBank/DDBJ databases">
        <title>cytochrome P450 monooxygenase from Trametes versicolor.</title>
        <authorList>
            <person name="Ichinose H."/>
        </authorList>
    </citation>
    <scope>NUCLEOTIDE SEQUENCE</scope>
    <source>
        <strain evidence="16">NBRC 30340</strain>
    </source>
</reference>
<dbReference type="InterPro" id="IPR036396">
    <property type="entry name" value="Cyt_P450_sf"/>
</dbReference>
<comment type="pathway">
    <text evidence="3">Secondary metabolite biosynthesis.</text>
</comment>
<keyword evidence="7 13" id="KW-0479">Metal-binding</keyword>
<keyword evidence="9 14" id="KW-0560">Oxidoreductase</keyword>
<evidence type="ECO:0000256" key="12">
    <source>
        <dbReference type="ARBA" id="ARBA00023136"/>
    </source>
</evidence>